<dbReference type="GO" id="GO:0005524">
    <property type="term" value="F:ATP binding"/>
    <property type="evidence" value="ECO:0007669"/>
    <property type="project" value="UniProtKB-KW"/>
</dbReference>
<evidence type="ECO:0000256" key="1">
    <source>
        <dbReference type="ARBA" id="ARBA00000085"/>
    </source>
</evidence>
<dbReference type="SUPFAM" id="SSF55874">
    <property type="entry name" value="ATPase domain of HSP90 chaperone/DNA topoisomerase II/histidine kinase"/>
    <property type="match status" value="1"/>
</dbReference>
<sequence>MVKILLVEDSELDADLVGEYLRKSGLSFSVTRVEDRAGFEAELAKGGYDLILSDFSLPSFDGMAALALRRERAPNVPFIFVSGVLGEEIAIESLKQGATDYVLKPRLQRLGPSVERALRESEAQSLRRRAEERTRLLVAELSHRVKNTLMTVISIAQQTLRRSDDLKAFETAFLGRMHALAGAHSLLLRANWGDMDLEELLSESLKPFRRGDGQHVLLHGQDVQLPPQHALTVNLIIHELATNAAKYGALASDGGRIFVDWTVEDRGGADHLHLTWREQDGPPVKEPLKRGFGSTLIQRSVGFELGGTVSLRFPQTGVVCELDFPLAPEPRDIEIQT</sequence>
<protein>
    <recommendedName>
        <fullName evidence="2">histidine kinase</fullName>
        <ecNumber evidence="2">2.7.13.3</ecNumber>
    </recommendedName>
</protein>
<evidence type="ECO:0000313" key="11">
    <source>
        <dbReference type="Proteomes" id="UP000239772"/>
    </source>
</evidence>
<evidence type="ECO:0000256" key="4">
    <source>
        <dbReference type="ARBA" id="ARBA00022679"/>
    </source>
</evidence>
<evidence type="ECO:0000256" key="2">
    <source>
        <dbReference type="ARBA" id="ARBA00012438"/>
    </source>
</evidence>
<evidence type="ECO:0000256" key="3">
    <source>
        <dbReference type="ARBA" id="ARBA00022553"/>
    </source>
</evidence>
<dbReference type="SMART" id="SM00911">
    <property type="entry name" value="HWE_HK"/>
    <property type="match status" value="1"/>
</dbReference>
<dbReference type="GO" id="GO:0000160">
    <property type="term" value="P:phosphorelay signal transduction system"/>
    <property type="evidence" value="ECO:0007669"/>
    <property type="project" value="InterPro"/>
</dbReference>
<evidence type="ECO:0000256" key="7">
    <source>
        <dbReference type="ARBA" id="ARBA00022840"/>
    </source>
</evidence>
<evidence type="ECO:0000256" key="6">
    <source>
        <dbReference type="ARBA" id="ARBA00022777"/>
    </source>
</evidence>
<proteinExistence type="predicted"/>
<dbReference type="GO" id="GO:0004673">
    <property type="term" value="F:protein histidine kinase activity"/>
    <property type="evidence" value="ECO:0007669"/>
    <property type="project" value="UniProtKB-EC"/>
</dbReference>
<evidence type="ECO:0000256" key="5">
    <source>
        <dbReference type="ARBA" id="ARBA00022741"/>
    </source>
</evidence>
<gene>
    <name evidence="10" type="ORF">SLNSH_19145</name>
</gene>
<keyword evidence="4" id="KW-0808">Transferase</keyword>
<dbReference type="Gene3D" id="3.30.565.10">
    <property type="entry name" value="Histidine kinase-like ATPase, C-terminal domain"/>
    <property type="match status" value="1"/>
</dbReference>
<organism evidence="10 11">
    <name type="scientific">Alsobacter soli</name>
    <dbReference type="NCBI Taxonomy" id="2109933"/>
    <lineage>
        <taxon>Bacteria</taxon>
        <taxon>Pseudomonadati</taxon>
        <taxon>Pseudomonadota</taxon>
        <taxon>Alphaproteobacteria</taxon>
        <taxon>Hyphomicrobiales</taxon>
        <taxon>Alsobacteraceae</taxon>
        <taxon>Alsobacter</taxon>
    </lineage>
</organism>
<keyword evidence="11" id="KW-1185">Reference proteome</keyword>
<keyword evidence="6 10" id="KW-0418">Kinase</keyword>
<dbReference type="PROSITE" id="PS50110">
    <property type="entry name" value="RESPONSE_REGULATORY"/>
    <property type="match status" value="1"/>
</dbReference>
<dbReference type="Gene3D" id="3.40.50.2300">
    <property type="match status" value="1"/>
</dbReference>
<dbReference type="Proteomes" id="UP000239772">
    <property type="component" value="Unassembled WGS sequence"/>
</dbReference>
<dbReference type="Pfam" id="PF00072">
    <property type="entry name" value="Response_reg"/>
    <property type="match status" value="1"/>
</dbReference>
<accession>A0A2T1HNY9</accession>
<evidence type="ECO:0000313" key="10">
    <source>
        <dbReference type="EMBL" id="PSC03385.1"/>
    </source>
</evidence>
<dbReference type="AlphaFoldDB" id="A0A2T1HNY9"/>
<dbReference type="EC" id="2.7.13.3" evidence="2"/>
<dbReference type="PANTHER" id="PTHR41523">
    <property type="entry name" value="TWO-COMPONENT SYSTEM SENSOR PROTEIN"/>
    <property type="match status" value="1"/>
</dbReference>
<keyword evidence="5" id="KW-0547">Nucleotide-binding</keyword>
<dbReference type="Pfam" id="PF07536">
    <property type="entry name" value="HWE_HK"/>
    <property type="match status" value="1"/>
</dbReference>
<keyword evidence="3 8" id="KW-0597">Phosphoprotein</keyword>
<dbReference type="EMBL" id="PVZS01000026">
    <property type="protein sequence ID" value="PSC03385.1"/>
    <property type="molecule type" value="Genomic_DNA"/>
</dbReference>
<dbReference type="SUPFAM" id="SSF52172">
    <property type="entry name" value="CheY-like"/>
    <property type="match status" value="1"/>
</dbReference>
<feature type="domain" description="Response regulatory" evidence="9">
    <location>
        <begin position="3"/>
        <end position="119"/>
    </location>
</feature>
<name>A0A2T1HNY9_9HYPH</name>
<dbReference type="CDD" id="cd00156">
    <property type="entry name" value="REC"/>
    <property type="match status" value="1"/>
</dbReference>
<evidence type="ECO:0000259" key="9">
    <source>
        <dbReference type="PROSITE" id="PS50110"/>
    </source>
</evidence>
<dbReference type="InterPro" id="IPR011006">
    <property type="entry name" value="CheY-like_superfamily"/>
</dbReference>
<keyword evidence="7" id="KW-0067">ATP-binding</keyword>
<dbReference type="InterPro" id="IPR001789">
    <property type="entry name" value="Sig_transdc_resp-reg_receiver"/>
</dbReference>
<evidence type="ECO:0000256" key="8">
    <source>
        <dbReference type="PROSITE-ProRule" id="PRU00169"/>
    </source>
</evidence>
<feature type="modified residue" description="4-aspartylphosphate" evidence="8">
    <location>
        <position position="54"/>
    </location>
</feature>
<reference evidence="11" key="1">
    <citation type="submission" date="2018-03" db="EMBL/GenBank/DDBJ databases">
        <authorList>
            <person name="Sun L."/>
            <person name="Liu H."/>
            <person name="Chen W."/>
            <person name="Huang K."/>
            <person name="Liu W."/>
            <person name="Gao X."/>
        </authorList>
    </citation>
    <scope>NUCLEOTIDE SEQUENCE [LARGE SCALE GENOMIC DNA]</scope>
    <source>
        <strain evidence="11">SH9</strain>
    </source>
</reference>
<dbReference type="InterPro" id="IPR011102">
    <property type="entry name" value="Sig_transdc_His_kinase_HWE"/>
</dbReference>
<comment type="caution">
    <text evidence="10">The sequence shown here is derived from an EMBL/GenBank/DDBJ whole genome shotgun (WGS) entry which is preliminary data.</text>
</comment>
<dbReference type="PANTHER" id="PTHR41523:SF7">
    <property type="entry name" value="HISTIDINE KINASE"/>
    <property type="match status" value="1"/>
</dbReference>
<dbReference type="OrthoDB" id="7991996at2"/>
<dbReference type="SMART" id="SM00448">
    <property type="entry name" value="REC"/>
    <property type="match status" value="1"/>
</dbReference>
<comment type="catalytic activity">
    <reaction evidence="1">
        <text>ATP + protein L-histidine = ADP + protein N-phospho-L-histidine.</text>
        <dbReference type="EC" id="2.7.13.3"/>
    </reaction>
</comment>
<dbReference type="InterPro" id="IPR036890">
    <property type="entry name" value="HATPase_C_sf"/>
</dbReference>
<dbReference type="RefSeq" id="WP_106338863.1">
    <property type="nucleotide sequence ID" value="NZ_PVZS01000026.1"/>
</dbReference>